<proteinExistence type="predicted"/>
<dbReference type="Proteomes" id="UP000799755">
    <property type="component" value="Unassembled WGS sequence"/>
</dbReference>
<gene>
    <name evidence="1" type="ORF">BDR25DRAFT_357207</name>
</gene>
<evidence type="ECO:0000313" key="1">
    <source>
        <dbReference type="EMBL" id="KAF2468840.1"/>
    </source>
</evidence>
<organism evidence="1 2">
    <name type="scientific">Lindgomyces ingoldianus</name>
    <dbReference type="NCBI Taxonomy" id="673940"/>
    <lineage>
        <taxon>Eukaryota</taxon>
        <taxon>Fungi</taxon>
        <taxon>Dikarya</taxon>
        <taxon>Ascomycota</taxon>
        <taxon>Pezizomycotina</taxon>
        <taxon>Dothideomycetes</taxon>
        <taxon>Pleosporomycetidae</taxon>
        <taxon>Pleosporales</taxon>
        <taxon>Lindgomycetaceae</taxon>
        <taxon>Lindgomyces</taxon>
    </lineage>
</organism>
<protein>
    <submittedName>
        <fullName evidence="1">Uncharacterized protein</fullName>
    </submittedName>
</protein>
<dbReference type="EMBL" id="MU003514">
    <property type="protein sequence ID" value="KAF2468840.1"/>
    <property type="molecule type" value="Genomic_DNA"/>
</dbReference>
<evidence type="ECO:0000313" key="2">
    <source>
        <dbReference type="Proteomes" id="UP000799755"/>
    </source>
</evidence>
<keyword evidence="2" id="KW-1185">Reference proteome</keyword>
<sequence>MAAAAILVYRSALIWQQYNTTRHGTAQESSSSPSHSIFTISISHSSQNASSWTAWSVGFTASTIDGSRNVVFPKWGLSIQHRTFSLLKYSGYGLLKDLAVGAIASVLGWGVIILLYLLHLYLSSHLDTSFPRGDSLTCIVTMAWVGLMKNYSA</sequence>
<accession>A0ACB6QPN5</accession>
<comment type="caution">
    <text evidence="1">The sequence shown here is derived from an EMBL/GenBank/DDBJ whole genome shotgun (WGS) entry which is preliminary data.</text>
</comment>
<reference evidence="1" key="1">
    <citation type="journal article" date="2020" name="Stud. Mycol.">
        <title>101 Dothideomycetes genomes: a test case for predicting lifestyles and emergence of pathogens.</title>
        <authorList>
            <person name="Haridas S."/>
            <person name="Albert R."/>
            <person name="Binder M."/>
            <person name="Bloem J."/>
            <person name="Labutti K."/>
            <person name="Salamov A."/>
            <person name="Andreopoulos B."/>
            <person name="Baker S."/>
            <person name="Barry K."/>
            <person name="Bills G."/>
            <person name="Bluhm B."/>
            <person name="Cannon C."/>
            <person name="Castanera R."/>
            <person name="Culley D."/>
            <person name="Daum C."/>
            <person name="Ezra D."/>
            <person name="Gonzalez J."/>
            <person name="Henrissat B."/>
            <person name="Kuo A."/>
            <person name="Liang C."/>
            <person name="Lipzen A."/>
            <person name="Lutzoni F."/>
            <person name="Magnuson J."/>
            <person name="Mondo S."/>
            <person name="Nolan M."/>
            <person name="Ohm R."/>
            <person name="Pangilinan J."/>
            <person name="Park H.-J."/>
            <person name="Ramirez L."/>
            <person name="Alfaro M."/>
            <person name="Sun H."/>
            <person name="Tritt A."/>
            <person name="Yoshinaga Y."/>
            <person name="Zwiers L.-H."/>
            <person name="Turgeon B."/>
            <person name="Goodwin S."/>
            <person name="Spatafora J."/>
            <person name="Crous P."/>
            <person name="Grigoriev I."/>
        </authorList>
    </citation>
    <scope>NUCLEOTIDE SEQUENCE</scope>
    <source>
        <strain evidence="1">ATCC 200398</strain>
    </source>
</reference>
<name>A0ACB6QPN5_9PLEO</name>